<dbReference type="Proteomes" id="UP000007388">
    <property type="component" value="Plasmid pTTJL1802"/>
</dbReference>
<dbReference type="KEGG" id="ttl:TtJL18_2351"/>
<sequence length="328" mass="36261">MRLEAVAKAGFYPTPPRTLSLVVELLKGHAPHLRGLAALDPCAGEGEALKEVGRALGMSTYGIELDVERAARARKVLDRVIQGDALQYRASGFGLLWLNPPYDWGEGGVRLEEAFLREYLESTLPGGVMVLVVPEKVLPRLWPILTSAYGPLLVARLPRGEWEVFRQVVVVAERLPLHRAVPQEWVHGDLPHLEDLPGIPSFTAQGYLEEAASRIRPRVWAVESLDPSLALEMARRSPLWSEVEGERGIVPRPLLPLKEAHLALLLAGGVLDLEEVVMEGVPHLILGVLEKETVEVEGERDGEEVELEVFRMAIKALNLLTGELLEVR</sequence>
<reference evidence="2 3" key="1">
    <citation type="journal article" date="2013" name="Genome Announc.">
        <title>Whole Genome Sequencing of Thermus oshimai JL-2 and Thermus thermophilus JL-18, Incomplete Denitrifiers from the United States Great Basin.</title>
        <authorList>
            <person name="Murugapiran S.K."/>
            <person name="Huntemann M."/>
            <person name="Wei C.L."/>
            <person name="Han J."/>
            <person name="Detter J.C."/>
            <person name="Han C.S."/>
            <person name="Erkkila T.H."/>
            <person name="Teshima H."/>
            <person name="Chen A."/>
            <person name="Kyrpides N."/>
            <person name="Mavrommatis K."/>
            <person name="Markowitz V."/>
            <person name="Szeto E."/>
            <person name="Ivanova N."/>
            <person name="Pagani I."/>
            <person name="Lam J."/>
            <person name="McDonald A.I."/>
            <person name="Dodsworth J.A."/>
            <person name="Pati A."/>
            <person name="Goodwin L."/>
            <person name="Peters L."/>
            <person name="Pitluck S."/>
            <person name="Woyke T."/>
            <person name="Hedlund B.P."/>
        </authorList>
    </citation>
    <scope>NUCLEOTIDE SEQUENCE [LARGE SCALE GENOMIC DNA]</scope>
    <source>
        <strain evidence="2 3">JL-18</strain>
        <plasmid evidence="2 3">pTTJL1802</plasmid>
    </source>
</reference>
<name>H9ZV19_THETH</name>
<evidence type="ECO:0000313" key="3">
    <source>
        <dbReference type="Proteomes" id="UP000007388"/>
    </source>
</evidence>
<dbReference type="PRINTS" id="PR00507">
    <property type="entry name" value="N12N6MTFRASE"/>
</dbReference>
<dbReference type="InterPro" id="IPR029063">
    <property type="entry name" value="SAM-dependent_MTases_sf"/>
</dbReference>
<gene>
    <name evidence="2" type="ORF">TtJL18_2351</name>
</gene>
<evidence type="ECO:0000313" key="2">
    <source>
        <dbReference type="EMBL" id="AFH40179.1"/>
    </source>
</evidence>
<feature type="domain" description="DUF6094" evidence="1">
    <location>
        <begin position="3"/>
        <end position="175"/>
    </location>
</feature>
<dbReference type="RefSeq" id="WP_014632207.1">
    <property type="nucleotide sequence ID" value="NC_017590.1"/>
</dbReference>
<dbReference type="CDD" id="cd02440">
    <property type="entry name" value="AdoMet_MTases"/>
    <property type="match status" value="1"/>
</dbReference>
<dbReference type="Pfam" id="PF19587">
    <property type="entry name" value="DUF6094"/>
    <property type="match status" value="1"/>
</dbReference>
<dbReference type="SUPFAM" id="SSF53335">
    <property type="entry name" value="S-adenosyl-L-methionine-dependent methyltransferases"/>
    <property type="match status" value="1"/>
</dbReference>
<evidence type="ECO:0000259" key="1">
    <source>
        <dbReference type="Pfam" id="PF19587"/>
    </source>
</evidence>
<dbReference type="PATRIC" id="fig|798128.4.peg.2285"/>
<dbReference type="InterPro" id="IPR046076">
    <property type="entry name" value="DUF6094"/>
</dbReference>
<keyword evidence="2" id="KW-0614">Plasmid</keyword>
<dbReference type="AlphaFoldDB" id="H9ZV19"/>
<dbReference type="EMBL" id="CP003254">
    <property type="protein sequence ID" value="AFH40179.1"/>
    <property type="molecule type" value="Genomic_DNA"/>
</dbReference>
<protein>
    <recommendedName>
        <fullName evidence="1">DUF6094 domain-containing protein</fullName>
    </recommendedName>
</protein>
<dbReference type="Gene3D" id="3.40.50.150">
    <property type="entry name" value="Vaccinia Virus protein VP39"/>
    <property type="match status" value="1"/>
</dbReference>
<accession>H9ZV19</accession>
<proteinExistence type="predicted"/>
<dbReference type="HOGENOM" id="CLU_041519_0_0_0"/>
<geneLocation type="plasmid" evidence="2 3">
    <name>pTTJL1802</name>
</geneLocation>
<organism evidence="2 3">
    <name type="scientific">Thermus thermophilus JL-18</name>
    <dbReference type="NCBI Taxonomy" id="798128"/>
    <lineage>
        <taxon>Bacteria</taxon>
        <taxon>Thermotogati</taxon>
        <taxon>Deinococcota</taxon>
        <taxon>Deinococci</taxon>
        <taxon>Thermales</taxon>
        <taxon>Thermaceae</taxon>
        <taxon>Thermus</taxon>
    </lineage>
</organism>